<comment type="caution">
    <text evidence="2">The sequence shown here is derived from an EMBL/GenBank/DDBJ whole genome shotgun (WGS) entry which is preliminary data.</text>
</comment>
<proteinExistence type="predicted"/>
<gene>
    <name evidence="2" type="ORF">E1218_35305</name>
</gene>
<name>A0A4R4W9Y9_9ACTN</name>
<feature type="region of interest" description="Disordered" evidence="1">
    <location>
        <begin position="75"/>
        <end position="96"/>
    </location>
</feature>
<protein>
    <submittedName>
        <fullName evidence="2">DUF4304 domain-containing protein</fullName>
    </submittedName>
</protein>
<organism evidence="2 3">
    <name type="scientific">Kribbella turkmenica</name>
    <dbReference type="NCBI Taxonomy" id="2530375"/>
    <lineage>
        <taxon>Bacteria</taxon>
        <taxon>Bacillati</taxon>
        <taxon>Actinomycetota</taxon>
        <taxon>Actinomycetes</taxon>
        <taxon>Propionibacteriales</taxon>
        <taxon>Kribbellaceae</taxon>
        <taxon>Kribbella</taxon>
    </lineage>
</organism>
<evidence type="ECO:0000313" key="3">
    <source>
        <dbReference type="Proteomes" id="UP000295172"/>
    </source>
</evidence>
<sequence>METAMTPRTAMESALKDAITQHLRPKGFTGSLPHLRRRSDAQVCLISFQFFSAGGSFAVEVAECGPNGFNTSWGKHIPPQKMTAQDVPAPRPRLGSGDFPNGDHWFAFGPRNYEPDAEKLRAHQDYEALADDVLRLIESQAEPFWEQQLLART</sequence>
<evidence type="ECO:0000313" key="2">
    <source>
        <dbReference type="EMBL" id="TDD12654.1"/>
    </source>
</evidence>
<keyword evidence="3" id="KW-1185">Reference proteome</keyword>
<dbReference type="EMBL" id="SMKR01000302">
    <property type="protein sequence ID" value="TDD12654.1"/>
    <property type="molecule type" value="Genomic_DNA"/>
</dbReference>
<dbReference type="InterPro" id="IPR025412">
    <property type="entry name" value="DUF4304"/>
</dbReference>
<evidence type="ECO:0000256" key="1">
    <source>
        <dbReference type="SAM" id="MobiDB-lite"/>
    </source>
</evidence>
<dbReference type="AlphaFoldDB" id="A0A4R4W9Y9"/>
<dbReference type="Proteomes" id="UP000295172">
    <property type="component" value="Unassembled WGS sequence"/>
</dbReference>
<accession>A0A4R4W9Y9</accession>
<dbReference type="Pfam" id="PF14137">
    <property type="entry name" value="DUF4304"/>
    <property type="match status" value="1"/>
</dbReference>
<dbReference type="OrthoDB" id="6914375at2"/>
<reference evidence="2 3" key="1">
    <citation type="submission" date="2019-02" db="EMBL/GenBank/DDBJ databases">
        <title>Draft genome sequences of novel Actinobacteria.</title>
        <authorList>
            <person name="Sahin N."/>
            <person name="Ay H."/>
            <person name="Saygin H."/>
        </authorList>
    </citation>
    <scope>NUCLEOTIDE SEQUENCE [LARGE SCALE GENOMIC DNA]</scope>
    <source>
        <strain evidence="2 3">16K104</strain>
    </source>
</reference>